<sequence>MKEILDIVFDKDTCRDYKFVVARAFNINTLENDKKKYASMCMFNLYNMKASMNEPSRATEETSICIDNIFCNFRVEHCQTIHLHMSAHHTLVIEFPCESVNLSTPNSIQNILLQRD</sequence>
<evidence type="ECO:0000313" key="1">
    <source>
        <dbReference type="EMBL" id="KAK9881208.1"/>
    </source>
</evidence>
<name>A0AAW1UL43_9CUCU</name>
<gene>
    <name evidence="1" type="ORF">WA026_015325</name>
</gene>
<proteinExistence type="predicted"/>
<keyword evidence="2" id="KW-1185">Reference proteome</keyword>
<dbReference type="Proteomes" id="UP001431783">
    <property type="component" value="Unassembled WGS sequence"/>
</dbReference>
<dbReference type="AlphaFoldDB" id="A0AAW1UL43"/>
<evidence type="ECO:0000313" key="2">
    <source>
        <dbReference type="Proteomes" id="UP001431783"/>
    </source>
</evidence>
<comment type="caution">
    <text evidence="1">The sequence shown here is derived from an EMBL/GenBank/DDBJ whole genome shotgun (WGS) entry which is preliminary data.</text>
</comment>
<protein>
    <submittedName>
        <fullName evidence="1">Uncharacterized protein</fullName>
    </submittedName>
</protein>
<accession>A0AAW1UL43</accession>
<dbReference type="EMBL" id="JARQZJ010000068">
    <property type="protein sequence ID" value="KAK9881208.1"/>
    <property type="molecule type" value="Genomic_DNA"/>
</dbReference>
<reference evidence="1 2" key="1">
    <citation type="submission" date="2023-03" db="EMBL/GenBank/DDBJ databases">
        <title>Genome insight into feeding habits of ladybird beetles.</title>
        <authorList>
            <person name="Li H.-S."/>
            <person name="Huang Y.-H."/>
            <person name="Pang H."/>
        </authorList>
    </citation>
    <scope>NUCLEOTIDE SEQUENCE [LARGE SCALE GENOMIC DNA]</scope>
    <source>
        <strain evidence="1">SYSU_2023b</strain>
        <tissue evidence="1">Whole body</tissue>
    </source>
</reference>
<organism evidence="1 2">
    <name type="scientific">Henosepilachna vigintioctopunctata</name>
    <dbReference type="NCBI Taxonomy" id="420089"/>
    <lineage>
        <taxon>Eukaryota</taxon>
        <taxon>Metazoa</taxon>
        <taxon>Ecdysozoa</taxon>
        <taxon>Arthropoda</taxon>
        <taxon>Hexapoda</taxon>
        <taxon>Insecta</taxon>
        <taxon>Pterygota</taxon>
        <taxon>Neoptera</taxon>
        <taxon>Endopterygota</taxon>
        <taxon>Coleoptera</taxon>
        <taxon>Polyphaga</taxon>
        <taxon>Cucujiformia</taxon>
        <taxon>Coccinelloidea</taxon>
        <taxon>Coccinellidae</taxon>
        <taxon>Epilachninae</taxon>
        <taxon>Epilachnini</taxon>
        <taxon>Henosepilachna</taxon>
    </lineage>
</organism>